<dbReference type="SUPFAM" id="SSF53383">
    <property type="entry name" value="PLP-dependent transferases"/>
    <property type="match status" value="1"/>
</dbReference>
<dbReference type="PANTHER" id="PTHR43713">
    <property type="entry name" value="GLUTAMATE-1-SEMIALDEHYDE 2,1-AMINOMUTASE"/>
    <property type="match status" value="1"/>
</dbReference>
<dbReference type="EMBL" id="CAFBMJ010000009">
    <property type="protein sequence ID" value="CAB4893210.1"/>
    <property type="molecule type" value="Genomic_DNA"/>
</dbReference>
<dbReference type="InterPro" id="IPR015424">
    <property type="entry name" value="PyrdxlP-dep_Trfase"/>
</dbReference>
<accession>A0A6J7FK01</accession>
<organism evidence="3">
    <name type="scientific">freshwater metagenome</name>
    <dbReference type="NCBI Taxonomy" id="449393"/>
    <lineage>
        <taxon>unclassified sequences</taxon>
        <taxon>metagenomes</taxon>
        <taxon>ecological metagenomes</taxon>
    </lineage>
</organism>
<sequence>MLNTQLAKAHSDFADRNPQSRLHYDEARKYLPGGQTRSVLTHAPYPLAFASGNGATLTDVDGHTYIDFLGDYTAGLLGHSERRVLDRVVLALSQNTSVGGVHPAEATLGKLMCERFGIDRVRFTNSGTEANLLAMTTAVVATGRKKILVFEGGYHGSVFYFASGSAKWNAPFDFVIAPYNDTSAALQAIKDNATTLAAVVVEPMLGSGGCIPGEPAFLAEVFDAARKVGAVCIADEVMTSRHGRSGMMQLLGVEADITAYGKYIGGGFSFGAFGGKAEFLDQFDTSPESGITSPIAHGGTFNNNLSTMTAGCAVLGEVFTADVAAKHTKRGDEFRQAVASVIAKHKIAVSVSGFGSMMSLHALASPPQKPSDLASRDSELQELLFFGLLQRGVYIATRGMMNLGLAHTDDQMAMTLDALSDVLSSLQQ</sequence>
<dbReference type="Pfam" id="PF00202">
    <property type="entry name" value="Aminotran_3"/>
    <property type="match status" value="1"/>
</dbReference>
<dbReference type="Gene3D" id="3.90.1150.10">
    <property type="entry name" value="Aspartate Aminotransferase, domain 1"/>
    <property type="match status" value="1"/>
</dbReference>
<evidence type="ECO:0000313" key="3">
    <source>
        <dbReference type="EMBL" id="CAB4893210.1"/>
    </source>
</evidence>
<dbReference type="EMBL" id="CAFBNR010000019">
    <property type="protein sequence ID" value="CAB4960335.1"/>
    <property type="molecule type" value="Genomic_DNA"/>
</dbReference>
<comment type="cofactor">
    <cofactor evidence="1">
        <name>pyridoxal 5'-phosphate</name>
        <dbReference type="ChEBI" id="CHEBI:597326"/>
    </cofactor>
</comment>
<evidence type="ECO:0000256" key="1">
    <source>
        <dbReference type="ARBA" id="ARBA00001933"/>
    </source>
</evidence>
<name>A0A6J7FK01_9ZZZZ</name>
<dbReference type="GO" id="GO:0008483">
    <property type="term" value="F:transaminase activity"/>
    <property type="evidence" value="ECO:0007669"/>
    <property type="project" value="InterPro"/>
</dbReference>
<keyword evidence="2" id="KW-0663">Pyridoxal phosphate</keyword>
<reference evidence="3" key="1">
    <citation type="submission" date="2020-05" db="EMBL/GenBank/DDBJ databases">
        <authorList>
            <person name="Chiriac C."/>
            <person name="Salcher M."/>
            <person name="Ghai R."/>
            <person name="Kavagutti S V."/>
        </authorList>
    </citation>
    <scope>NUCLEOTIDE SEQUENCE</scope>
</reference>
<protein>
    <submittedName>
        <fullName evidence="3">Unannotated protein</fullName>
    </submittedName>
</protein>
<dbReference type="InterPro" id="IPR015421">
    <property type="entry name" value="PyrdxlP-dep_Trfase_major"/>
</dbReference>
<dbReference type="GO" id="GO:0030170">
    <property type="term" value="F:pyridoxal phosphate binding"/>
    <property type="evidence" value="ECO:0007669"/>
    <property type="project" value="InterPro"/>
</dbReference>
<dbReference type="AlphaFoldDB" id="A0A6J7FK01"/>
<evidence type="ECO:0000256" key="2">
    <source>
        <dbReference type="ARBA" id="ARBA00022898"/>
    </source>
</evidence>
<evidence type="ECO:0000313" key="4">
    <source>
        <dbReference type="EMBL" id="CAB4960335.1"/>
    </source>
</evidence>
<dbReference type="Gene3D" id="3.40.640.10">
    <property type="entry name" value="Type I PLP-dependent aspartate aminotransferase-like (Major domain)"/>
    <property type="match status" value="1"/>
</dbReference>
<gene>
    <name evidence="3" type="ORF">UFOPK3573_00237</name>
    <name evidence="4" type="ORF">UFOPK3879_00562</name>
</gene>
<dbReference type="InterPro" id="IPR015422">
    <property type="entry name" value="PyrdxlP-dep_Trfase_small"/>
</dbReference>
<dbReference type="InterPro" id="IPR005814">
    <property type="entry name" value="Aminotrans_3"/>
</dbReference>
<proteinExistence type="predicted"/>
<dbReference type="PANTHER" id="PTHR43713:SF3">
    <property type="entry name" value="GLUTAMATE-1-SEMIALDEHYDE 2,1-AMINOMUTASE 1, CHLOROPLASTIC-RELATED"/>
    <property type="match status" value="1"/>
</dbReference>